<feature type="domain" description="Beta-lactamase-related" evidence="2">
    <location>
        <begin position="51"/>
        <end position="373"/>
    </location>
</feature>
<dbReference type="InterPro" id="IPR050491">
    <property type="entry name" value="AmpC-like"/>
</dbReference>
<dbReference type="RefSeq" id="WP_317083150.1">
    <property type="nucleotide sequence ID" value="NZ_CP136594.1"/>
</dbReference>
<dbReference type="InterPro" id="IPR001466">
    <property type="entry name" value="Beta-lactam-related"/>
</dbReference>
<dbReference type="PANTHER" id="PTHR46825">
    <property type="entry name" value="D-ALANYL-D-ALANINE-CARBOXYPEPTIDASE/ENDOPEPTIDASE AMPH"/>
    <property type="match status" value="1"/>
</dbReference>
<accession>A0AA97F7M9</accession>
<gene>
    <name evidence="3" type="ORF">RB602_03955</name>
</gene>
<dbReference type="InterPro" id="IPR012338">
    <property type="entry name" value="Beta-lactam/transpept-like"/>
</dbReference>
<evidence type="ECO:0000256" key="1">
    <source>
        <dbReference type="SAM" id="MobiDB-lite"/>
    </source>
</evidence>
<organism evidence="3 4">
    <name type="scientific">Alterisphingorhabdus coralli</name>
    <dbReference type="NCBI Taxonomy" id="3071408"/>
    <lineage>
        <taxon>Bacteria</taxon>
        <taxon>Pseudomonadati</taxon>
        <taxon>Pseudomonadota</taxon>
        <taxon>Alphaproteobacteria</taxon>
        <taxon>Sphingomonadales</taxon>
        <taxon>Sphingomonadaceae</taxon>
        <taxon>Alterisphingorhabdus (ex Yan et al. 2024)</taxon>
    </lineage>
</organism>
<dbReference type="PANTHER" id="PTHR46825:SF12">
    <property type="entry name" value="PENICILLIN-BINDING PROTEIN 4"/>
    <property type="match status" value="1"/>
</dbReference>
<dbReference type="EC" id="3.1.1.103" evidence="3"/>
<dbReference type="Pfam" id="PF00144">
    <property type="entry name" value="Beta-lactamase"/>
    <property type="match status" value="1"/>
</dbReference>
<proteinExistence type="predicted"/>
<dbReference type="AlphaFoldDB" id="A0AA97F7M9"/>
<feature type="compositionally biased region" description="Polar residues" evidence="1">
    <location>
        <begin position="11"/>
        <end position="24"/>
    </location>
</feature>
<keyword evidence="4" id="KW-1185">Reference proteome</keyword>
<dbReference type="KEGG" id="acoa:RB602_03955"/>
<name>A0AA97F7M9_9SPHN</name>
<evidence type="ECO:0000313" key="4">
    <source>
        <dbReference type="Proteomes" id="UP001302429"/>
    </source>
</evidence>
<dbReference type="EMBL" id="CP136594">
    <property type="protein sequence ID" value="WOE75879.1"/>
    <property type="molecule type" value="Genomic_DNA"/>
</dbReference>
<sequence length="401" mass="43488">MSACAPAAIAQDSQTQPDAATTQSDAARIARFETQLKNLRERDDPDAKRWTIEQRMENYGVPGMGVAIINNGKIILAKGYGTQSANSDEPVDANTVFSAGSVSKVINAALILRLVQEGKLDLDTDINDYLTSWKVPENEHSSGHKVTLRMLLSHTSGFSQHGFEDFLPEEALPTALQTLNGEAPAKHEPVRILFTPGSKMKYSGGGITVSQVLVEDVTGMSYAEAARAYVFEPLGMTRSTFASPLPESHGNIAKAHDKQGRPKALPRGYESFPEIAASGLWTSASDMARFVLALMQDEAFLTAELRADMLTRVPLSWHGLGPRINGEGDMLAFHHGGANDHYQSWIEGQPAHGNGFITLSNGEAGRPLGYELRFSADAAFGWPVPFPDGYREPDLGTSEEE</sequence>
<feature type="region of interest" description="Disordered" evidence="1">
    <location>
        <begin position="1"/>
        <end position="24"/>
    </location>
</feature>
<dbReference type="GO" id="GO:0016787">
    <property type="term" value="F:hydrolase activity"/>
    <property type="evidence" value="ECO:0007669"/>
    <property type="project" value="UniProtKB-KW"/>
</dbReference>
<dbReference type="Gene3D" id="3.40.710.10">
    <property type="entry name" value="DD-peptidase/beta-lactamase superfamily"/>
    <property type="match status" value="1"/>
</dbReference>
<reference evidence="3 4" key="1">
    <citation type="submission" date="2023-10" db="EMBL/GenBank/DDBJ databases">
        <title>Complete genome sequence of a Sphingomonadaceae bacterium.</title>
        <authorList>
            <person name="Yan C."/>
        </authorList>
    </citation>
    <scope>NUCLEOTIDE SEQUENCE [LARGE SCALE GENOMIC DNA]</scope>
    <source>
        <strain evidence="3 4">SCSIO 66989</strain>
    </source>
</reference>
<evidence type="ECO:0000313" key="3">
    <source>
        <dbReference type="EMBL" id="WOE75879.1"/>
    </source>
</evidence>
<protein>
    <submittedName>
        <fullName evidence="3">Serine hydrolase domain-containing protein</fullName>
        <ecNumber evidence="3">3.1.1.103</ecNumber>
    </submittedName>
</protein>
<evidence type="ECO:0000259" key="2">
    <source>
        <dbReference type="Pfam" id="PF00144"/>
    </source>
</evidence>
<dbReference type="SUPFAM" id="SSF56601">
    <property type="entry name" value="beta-lactamase/transpeptidase-like"/>
    <property type="match status" value="1"/>
</dbReference>
<dbReference type="Proteomes" id="UP001302429">
    <property type="component" value="Chromosome"/>
</dbReference>
<keyword evidence="3" id="KW-0378">Hydrolase</keyword>